<name>A0A1F7URE5_9BACT</name>
<reference evidence="2 3" key="1">
    <citation type="journal article" date="2016" name="Nat. Commun.">
        <title>Thousands of microbial genomes shed light on interconnected biogeochemical processes in an aquifer system.</title>
        <authorList>
            <person name="Anantharaman K."/>
            <person name="Brown C.T."/>
            <person name="Hug L.A."/>
            <person name="Sharon I."/>
            <person name="Castelle C.J."/>
            <person name="Probst A.J."/>
            <person name="Thomas B.C."/>
            <person name="Singh A."/>
            <person name="Wilkins M.J."/>
            <person name="Karaoz U."/>
            <person name="Brodie E.L."/>
            <person name="Williams K.H."/>
            <person name="Hubbard S.S."/>
            <person name="Banfield J.F."/>
        </authorList>
    </citation>
    <scope>NUCLEOTIDE SEQUENCE [LARGE SCALE GENOMIC DNA]</scope>
</reference>
<gene>
    <name evidence="2" type="ORF">A3B21_03795</name>
</gene>
<evidence type="ECO:0000313" key="2">
    <source>
        <dbReference type="EMBL" id="OGL80862.1"/>
    </source>
</evidence>
<proteinExistence type="predicted"/>
<dbReference type="Proteomes" id="UP000176897">
    <property type="component" value="Unassembled WGS sequence"/>
</dbReference>
<organism evidence="2 3">
    <name type="scientific">Candidatus Uhrbacteria bacterium RIFCSPLOWO2_01_FULL_47_24</name>
    <dbReference type="NCBI Taxonomy" id="1802401"/>
    <lineage>
        <taxon>Bacteria</taxon>
        <taxon>Candidatus Uhriibacteriota</taxon>
    </lineage>
</organism>
<dbReference type="AlphaFoldDB" id="A0A1F7URE5"/>
<dbReference type="STRING" id="1802401.A3B21_03795"/>
<protein>
    <submittedName>
        <fullName evidence="2">Uncharacterized protein</fullName>
    </submittedName>
</protein>
<keyword evidence="1" id="KW-0812">Transmembrane</keyword>
<keyword evidence="1" id="KW-1133">Transmembrane helix</keyword>
<keyword evidence="1" id="KW-0472">Membrane</keyword>
<accession>A0A1F7URE5</accession>
<sequence length="148" mass="16155">MRKVIGILLLSSFIGIAVFGFIAMGHTLTHGGCIASAAQGMNGCMEQGTGTGSVFFHLKIFKSFSQALITSALLALIASFILLGRVMYFNANEIDTTKGQSISFFTIMNAQIWMRARGRFTRWLALHESSENYAPQWVHGIEFVAAGL</sequence>
<dbReference type="EMBL" id="MGEJ01000013">
    <property type="protein sequence ID" value="OGL80862.1"/>
    <property type="molecule type" value="Genomic_DNA"/>
</dbReference>
<comment type="caution">
    <text evidence="2">The sequence shown here is derived from an EMBL/GenBank/DDBJ whole genome shotgun (WGS) entry which is preliminary data.</text>
</comment>
<evidence type="ECO:0000256" key="1">
    <source>
        <dbReference type="SAM" id="Phobius"/>
    </source>
</evidence>
<evidence type="ECO:0000313" key="3">
    <source>
        <dbReference type="Proteomes" id="UP000176897"/>
    </source>
</evidence>
<feature type="transmembrane region" description="Helical" evidence="1">
    <location>
        <begin position="64"/>
        <end position="83"/>
    </location>
</feature>